<dbReference type="PANTHER" id="PTHR30185:SF18">
    <property type="entry name" value="TRANSCRIPTIONAL REGULATOR MTLR"/>
    <property type="match status" value="1"/>
</dbReference>
<dbReference type="GO" id="GO:0003723">
    <property type="term" value="F:RNA binding"/>
    <property type="evidence" value="ECO:0007669"/>
    <property type="project" value="InterPro"/>
</dbReference>
<dbReference type="InterPro" id="IPR036650">
    <property type="entry name" value="CAT_RNA-bd_dom_sf"/>
</dbReference>
<dbReference type="Gene3D" id="1.10.1790.10">
    <property type="entry name" value="PRD domain"/>
    <property type="match status" value="2"/>
</dbReference>
<feature type="domain" description="PRD" evidence="4">
    <location>
        <begin position="174"/>
        <end position="280"/>
    </location>
</feature>
<evidence type="ECO:0000313" key="5">
    <source>
        <dbReference type="EMBL" id="SES03323.1"/>
    </source>
</evidence>
<keyword evidence="1" id="KW-0677">Repeat</keyword>
<accession>A0A1H9U2J9</accession>
<dbReference type="InterPro" id="IPR036634">
    <property type="entry name" value="PRD_sf"/>
</dbReference>
<keyword evidence="2" id="KW-0805">Transcription regulation</keyword>
<dbReference type="Pfam" id="PF03123">
    <property type="entry name" value="CAT_RBD"/>
    <property type="match status" value="1"/>
</dbReference>
<keyword evidence="3" id="KW-0804">Transcription</keyword>
<dbReference type="RefSeq" id="WP_022749520.1">
    <property type="nucleotide sequence ID" value="NZ_FOGW01000022.1"/>
</dbReference>
<dbReference type="InterPro" id="IPR050661">
    <property type="entry name" value="BglG_antiterminators"/>
</dbReference>
<dbReference type="InterPro" id="IPR004341">
    <property type="entry name" value="CAT_RNA-bd_dom"/>
</dbReference>
<gene>
    <name evidence="5" type="ORF">SAMN02910429_01881</name>
</gene>
<organism evidence="5 6">
    <name type="scientific">Lachnobacterium bovis</name>
    <dbReference type="NCBI Taxonomy" id="140626"/>
    <lineage>
        <taxon>Bacteria</taxon>
        <taxon>Bacillati</taxon>
        <taxon>Bacillota</taxon>
        <taxon>Clostridia</taxon>
        <taxon>Lachnospirales</taxon>
        <taxon>Lachnospiraceae</taxon>
        <taxon>Lachnobacterium</taxon>
    </lineage>
</organism>
<dbReference type="EMBL" id="FOGW01000022">
    <property type="protein sequence ID" value="SES03323.1"/>
    <property type="molecule type" value="Genomic_DNA"/>
</dbReference>
<evidence type="ECO:0000259" key="4">
    <source>
        <dbReference type="PROSITE" id="PS51372"/>
    </source>
</evidence>
<dbReference type="SUPFAM" id="SSF50151">
    <property type="entry name" value="SacY-like RNA-binding domain"/>
    <property type="match status" value="1"/>
</dbReference>
<protein>
    <submittedName>
        <fullName evidence="5">Transcriptional antiterminator, BglG family</fullName>
    </submittedName>
</protein>
<dbReference type="Pfam" id="PF00874">
    <property type="entry name" value="PRD"/>
    <property type="match status" value="2"/>
</dbReference>
<feature type="domain" description="PRD" evidence="4">
    <location>
        <begin position="69"/>
        <end position="173"/>
    </location>
</feature>
<dbReference type="GO" id="GO:0006355">
    <property type="term" value="P:regulation of DNA-templated transcription"/>
    <property type="evidence" value="ECO:0007669"/>
    <property type="project" value="InterPro"/>
</dbReference>
<dbReference type="OrthoDB" id="9813552at2"/>
<dbReference type="InterPro" id="IPR011608">
    <property type="entry name" value="PRD"/>
</dbReference>
<keyword evidence="6" id="KW-1185">Reference proteome</keyword>
<name>A0A1H9U2J9_9FIRM</name>
<dbReference type="PANTHER" id="PTHR30185">
    <property type="entry name" value="CRYPTIC BETA-GLUCOSIDE BGL OPERON ANTITERMINATOR"/>
    <property type="match status" value="1"/>
</dbReference>
<evidence type="ECO:0000256" key="2">
    <source>
        <dbReference type="ARBA" id="ARBA00023015"/>
    </source>
</evidence>
<dbReference type="Gene3D" id="2.30.24.10">
    <property type="entry name" value="CAT RNA-binding domain"/>
    <property type="match status" value="1"/>
</dbReference>
<sequence>MFRIEKVLNHNAVIAVTKEDEKIKEYLVLGKGIGFGKKVAQQFDINSTDRIYSLEKTSKRGRAKEMVKAISPIYLEIAGEVLKEAEKKFQHVDNNIVFPMADHIEYAVKRMKNSEQISNPLTDDIRVLFYLEYKIAEVARTLLKERLDVMIDDDEVGYIALHVHSAIQGEDVSQSMQIASAVRQCVSLIEKETHTTIKIESLSYNRMMNHIRYMVARVLNNEPVKLNMNDYIANTYPDSFAMATVICEKLGNSLGKKLNEVEIGYLAMHLERVKCDIKQESEMA</sequence>
<evidence type="ECO:0000313" key="6">
    <source>
        <dbReference type="Proteomes" id="UP000182471"/>
    </source>
</evidence>
<reference evidence="6" key="1">
    <citation type="submission" date="2016-10" db="EMBL/GenBank/DDBJ databases">
        <authorList>
            <person name="Varghese N."/>
            <person name="Submissions S."/>
        </authorList>
    </citation>
    <scope>NUCLEOTIDE SEQUENCE [LARGE SCALE GENOMIC DNA]</scope>
    <source>
        <strain evidence="6">S1b</strain>
    </source>
</reference>
<evidence type="ECO:0000256" key="1">
    <source>
        <dbReference type="ARBA" id="ARBA00022737"/>
    </source>
</evidence>
<dbReference type="SUPFAM" id="SSF63520">
    <property type="entry name" value="PTS-regulatory domain, PRD"/>
    <property type="match status" value="2"/>
</dbReference>
<proteinExistence type="predicted"/>
<dbReference type="Proteomes" id="UP000182471">
    <property type="component" value="Unassembled WGS sequence"/>
</dbReference>
<dbReference type="AlphaFoldDB" id="A0A1H9U2J9"/>
<evidence type="ECO:0000256" key="3">
    <source>
        <dbReference type="ARBA" id="ARBA00023163"/>
    </source>
</evidence>
<dbReference type="SMART" id="SM01061">
    <property type="entry name" value="CAT_RBD"/>
    <property type="match status" value="1"/>
</dbReference>
<dbReference type="PROSITE" id="PS51372">
    <property type="entry name" value="PRD_2"/>
    <property type="match status" value="2"/>
</dbReference>